<dbReference type="InterPro" id="IPR036093">
    <property type="entry name" value="NAC_dom_sf"/>
</dbReference>
<sequence length="263" mass="30092">MSLPELELPGFRFHPTAEELINFYLKRIIKDKKLDSNVIAFVNIYLHDPWELPVGLARIGEREWYFFVPINRKHGPKGKPNRTTRNGFWKATGSDCQIRSTLDPKKVIGLKKTLVFYVGRAPKGCRTDWVMNEYRLPDGHPLPKDHDIVLCKVYRKATSFKVLEQRAIAEEHAAKRHPTSTQSDDNLGPLFPQEDLESSASHNLISFRSLQEENHNTAIKLPQLSASNPFLEPPKFSIDSLSSPLWTEIQSTGQDLWSLFSLS</sequence>
<gene>
    <name evidence="6" type="primary">LOC107827030</name>
</gene>
<dbReference type="Gene3D" id="2.170.150.80">
    <property type="entry name" value="NAC domain"/>
    <property type="match status" value="1"/>
</dbReference>
<dbReference type="STRING" id="4097.A0A1S4D801"/>
<keyword evidence="2" id="KW-0238">DNA-binding</keyword>
<dbReference type="PROSITE" id="PS51005">
    <property type="entry name" value="NAC"/>
    <property type="match status" value="1"/>
</dbReference>
<dbReference type="Pfam" id="PF02365">
    <property type="entry name" value="NAM"/>
    <property type="match status" value="1"/>
</dbReference>
<dbReference type="GO" id="GO:0003677">
    <property type="term" value="F:DNA binding"/>
    <property type="evidence" value="ECO:0007669"/>
    <property type="project" value="UniProtKB-KW"/>
</dbReference>
<reference evidence="5" key="1">
    <citation type="journal article" date="2014" name="Nat. Commun.">
        <title>The tobacco genome sequence and its comparison with those of tomato and potato.</title>
        <authorList>
            <person name="Sierro N."/>
            <person name="Battey J.N."/>
            <person name="Ouadi S."/>
            <person name="Bakaher N."/>
            <person name="Bovet L."/>
            <person name="Willig A."/>
            <person name="Goepfert S."/>
            <person name="Peitsch M.C."/>
            <person name="Ivanov N.V."/>
        </authorList>
    </citation>
    <scope>NUCLEOTIDE SEQUENCE [LARGE SCALE GENOMIC DNA]</scope>
</reference>
<proteinExistence type="predicted"/>
<evidence type="ECO:0000256" key="4">
    <source>
        <dbReference type="ARBA" id="ARBA00023242"/>
    </source>
</evidence>
<evidence type="ECO:0000256" key="3">
    <source>
        <dbReference type="ARBA" id="ARBA00023163"/>
    </source>
</evidence>
<dbReference type="SUPFAM" id="SSF101941">
    <property type="entry name" value="NAC domain"/>
    <property type="match status" value="1"/>
</dbReference>
<dbReference type="SMR" id="A0A1S4D801"/>
<evidence type="ECO:0000256" key="1">
    <source>
        <dbReference type="ARBA" id="ARBA00023015"/>
    </source>
</evidence>
<dbReference type="Proteomes" id="UP000790787">
    <property type="component" value="Chromosome 17"/>
</dbReference>
<evidence type="ECO:0000313" key="5">
    <source>
        <dbReference type="Proteomes" id="UP000790787"/>
    </source>
</evidence>
<keyword evidence="5" id="KW-1185">Reference proteome</keyword>
<dbReference type="OrthoDB" id="1880352at2759"/>
<dbReference type="RefSeq" id="XP_016509570.1">
    <property type="nucleotide sequence ID" value="XM_016654084.1"/>
</dbReference>
<dbReference type="OMA" id="TECFTHY"/>
<evidence type="ECO:0000313" key="6">
    <source>
        <dbReference type="RefSeq" id="XP_016509570.1"/>
    </source>
</evidence>
<dbReference type="KEGG" id="nta:107827030"/>
<keyword evidence="4" id="KW-0539">Nucleus</keyword>
<name>A0A1S4D801_TOBAC</name>
<keyword evidence="1" id="KW-0805">Transcription regulation</keyword>
<accession>A0A1S4D801</accession>
<dbReference type="PANTHER" id="PTHR31744:SF79">
    <property type="entry name" value="NAC DOMAIN-CONTAINING PROTEIN"/>
    <property type="match status" value="1"/>
</dbReference>
<dbReference type="InterPro" id="IPR003441">
    <property type="entry name" value="NAC-dom"/>
</dbReference>
<organism evidence="5 6">
    <name type="scientific">Nicotiana tabacum</name>
    <name type="common">Common tobacco</name>
    <dbReference type="NCBI Taxonomy" id="4097"/>
    <lineage>
        <taxon>Eukaryota</taxon>
        <taxon>Viridiplantae</taxon>
        <taxon>Streptophyta</taxon>
        <taxon>Embryophyta</taxon>
        <taxon>Tracheophyta</taxon>
        <taxon>Spermatophyta</taxon>
        <taxon>Magnoliopsida</taxon>
        <taxon>eudicotyledons</taxon>
        <taxon>Gunneridae</taxon>
        <taxon>Pentapetalae</taxon>
        <taxon>asterids</taxon>
        <taxon>lamiids</taxon>
        <taxon>Solanales</taxon>
        <taxon>Solanaceae</taxon>
        <taxon>Nicotianoideae</taxon>
        <taxon>Nicotianeae</taxon>
        <taxon>Nicotiana</taxon>
    </lineage>
</organism>
<evidence type="ECO:0000256" key="2">
    <source>
        <dbReference type="ARBA" id="ARBA00023125"/>
    </source>
</evidence>
<keyword evidence="3" id="KW-0804">Transcription</keyword>
<dbReference type="GeneID" id="107827030"/>
<dbReference type="GO" id="GO:0006355">
    <property type="term" value="P:regulation of DNA-templated transcription"/>
    <property type="evidence" value="ECO:0007669"/>
    <property type="project" value="InterPro"/>
</dbReference>
<dbReference type="AlphaFoldDB" id="A0A1S4D801"/>
<reference evidence="6" key="2">
    <citation type="submission" date="2025-08" db="UniProtKB">
        <authorList>
            <consortium name="RefSeq"/>
        </authorList>
    </citation>
    <scope>IDENTIFICATION</scope>
</reference>
<protein>
    <submittedName>
        <fullName evidence="6">NAC domain-containing protein 94 isoform X1</fullName>
    </submittedName>
</protein>
<dbReference type="PaxDb" id="4097-A0A1S4D801"/>
<dbReference type="PANTHER" id="PTHR31744">
    <property type="entry name" value="PROTEIN CUP-SHAPED COTYLEDON 2-RELATED"/>
    <property type="match status" value="1"/>
</dbReference>